<feature type="compositionally biased region" description="Low complexity" evidence="1">
    <location>
        <begin position="83"/>
        <end position="95"/>
    </location>
</feature>
<proteinExistence type="predicted"/>
<evidence type="ECO:0000256" key="1">
    <source>
        <dbReference type="SAM" id="MobiDB-lite"/>
    </source>
</evidence>
<comment type="caution">
    <text evidence="2">The sequence shown here is derived from an EMBL/GenBank/DDBJ whole genome shotgun (WGS) entry which is preliminary data.</text>
</comment>
<feature type="compositionally biased region" description="Polar residues" evidence="1">
    <location>
        <begin position="68"/>
        <end position="81"/>
    </location>
</feature>
<dbReference type="Pfam" id="PF03004">
    <property type="entry name" value="Transposase_24"/>
    <property type="match status" value="1"/>
</dbReference>
<accession>A0AAW2J1V4</accession>
<feature type="compositionally biased region" description="Low complexity" evidence="1">
    <location>
        <begin position="323"/>
        <end position="339"/>
    </location>
</feature>
<feature type="region of interest" description="Disordered" evidence="1">
    <location>
        <begin position="267"/>
        <end position="289"/>
    </location>
</feature>
<feature type="region of interest" description="Disordered" evidence="1">
    <location>
        <begin position="320"/>
        <end position="339"/>
    </location>
</feature>
<feature type="compositionally biased region" description="Basic residues" evidence="1">
    <location>
        <begin position="13"/>
        <end position="23"/>
    </location>
</feature>
<sequence length="395" mass="43038">MTRGFPPPPPGRGRGRGRGRGKLVRPLAPDATDATDAVEASRQPLPTPPVAPATDEPPQSPLIDPTPFDSSSVPPATSTVGGSFAPSSIPSSVSQAPIAPRETLISGHFMQPWKSYKPIPQSQKNFWFEELKRVYWWDCPDTLMQNIFNSYATSWLSKTFAEARVAGIQPNWLGDGIWHDLQAYWNSDEFKAKSAKNKVNRVANPVAASTVYRGGSSSVGMHKRKLEAQLGRPPNRMEVFADCYKKKADGTWSGKRAEEETYQKLLEERVSQPASGEVGSSDGTSSIVQEDQLWTEAAGGRKRGRVFGMGSDALMSDAAQPWTTKAQSSSSTTAPSPTDTKLDKIMLVLSALCTKMGMPQIFSEIQSTIDAPIDGTTQQATENATDEPEKHKIRI</sequence>
<feature type="compositionally biased region" description="Pro residues" evidence="1">
    <location>
        <begin position="1"/>
        <end position="11"/>
    </location>
</feature>
<reference evidence="2" key="2">
    <citation type="journal article" date="2024" name="Plant">
        <title>Genomic evolution and insights into agronomic trait innovations of Sesamum species.</title>
        <authorList>
            <person name="Miao H."/>
            <person name="Wang L."/>
            <person name="Qu L."/>
            <person name="Liu H."/>
            <person name="Sun Y."/>
            <person name="Le M."/>
            <person name="Wang Q."/>
            <person name="Wei S."/>
            <person name="Zheng Y."/>
            <person name="Lin W."/>
            <person name="Duan Y."/>
            <person name="Cao H."/>
            <person name="Xiong S."/>
            <person name="Wang X."/>
            <person name="Wei L."/>
            <person name="Li C."/>
            <person name="Ma Q."/>
            <person name="Ju M."/>
            <person name="Zhao R."/>
            <person name="Li G."/>
            <person name="Mu C."/>
            <person name="Tian Q."/>
            <person name="Mei H."/>
            <person name="Zhang T."/>
            <person name="Gao T."/>
            <person name="Zhang H."/>
        </authorList>
    </citation>
    <scope>NUCLEOTIDE SEQUENCE</scope>
    <source>
        <strain evidence="2">G01</strain>
    </source>
</reference>
<dbReference type="AlphaFoldDB" id="A0AAW2J1V4"/>
<evidence type="ECO:0008006" key="3">
    <source>
        <dbReference type="Google" id="ProtNLM"/>
    </source>
</evidence>
<dbReference type="EMBL" id="JACGWK010001447">
    <property type="protein sequence ID" value="KAL0288407.1"/>
    <property type="molecule type" value="Genomic_DNA"/>
</dbReference>
<reference evidence="2" key="1">
    <citation type="submission" date="2020-06" db="EMBL/GenBank/DDBJ databases">
        <authorList>
            <person name="Li T."/>
            <person name="Hu X."/>
            <person name="Zhang T."/>
            <person name="Song X."/>
            <person name="Zhang H."/>
            <person name="Dai N."/>
            <person name="Sheng W."/>
            <person name="Hou X."/>
            <person name="Wei L."/>
        </authorList>
    </citation>
    <scope>NUCLEOTIDE SEQUENCE</scope>
    <source>
        <strain evidence="2">G01</strain>
        <tissue evidence="2">Leaf</tissue>
    </source>
</reference>
<dbReference type="InterPro" id="IPR004252">
    <property type="entry name" value="Probable_transposase_24"/>
</dbReference>
<name>A0AAW2J1V4_9LAMI</name>
<gene>
    <name evidence="2" type="ORF">Sangu_2658600</name>
</gene>
<organism evidence="2">
    <name type="scientific">Sesamum angustifolium</name>
    <dbReference type="NCBI Taxonomy" id="2727405"/>
    <lineage>
        <taxon>Eukaryota</taxon>
        <taxon>Viridiplantae</taxon>
        <taxon>Streptophyta</taxon>
        <taxon>Embryophyta</taxon>
        <taxon>Tracheophyta</taxon>
        <taxon>Spermatophyta</taxon>
        <taxon>Magnoliopsida</taxon>
        <taxon>eudicotyledons</taxon>
        <taxon>Gunneridae</taxon>
        <taxon>Pentapetalae</taxon>
        <taxon>asterids</taxon>
        <taxon>lamiids</taxon>
        <taxon>Lamiales</taxon>
        <taxon>Pedaliaceae</taxon>
        <taxon>Sesamum</taxon>
    </lineage>
</organism>
<feature type="region of interest" description="Disordered" evidence="1">
    <location>
        <begin position="1"/>
        <end position="95"/>
    </location>
</feature>
<protein>
    <recommendedName>
        <fullName evidence="3">Transposase</fullName>
    </recommendedName>
</protein>
<evidence type="ECO:0000313" key="2">
    <source>
        <dbReference type="EMBL" id="KAL0288407.1"/>
    </source>
</evidence>